<feature type="domain" description="Transcriptional regulator SgrR N-terminal HTH" evidence="3">
    <location>
        <begin position="4"/>
        <end position="109"/>
    </location>
</feature>
<dbReference type="InterPro" id="IPR039424">
    <property type="entry name" value="SBP_5"/>
</dbReference>
<evidence type="ECO:0000313" key="5">
    <source>
        <dbReference type="Proteomes" id="UP001589747"/>
    </source>
</evidence>
<sequence length="619" mass="70475">MHNAQHFFELRAHYREQPDRIPFPVTVEKLAEVWYCTPRYVKKIVRDLTEQGWIEWRAGRGRGHTSQLAFTTDENELLATAIMRKMEQGQIKEAMDWMNRFGTPAVQERLMDWLSGEMGFSRRHVADDAKDTLRFPVHRALETLDPALAYYAFDSHIISQVFNTLVEYDPDTREIKPCLAHAWSCSPDASAWTFHLGKHILFHHGRELTAADAAFSLNRIRLNAERYAAAWMLQDVDAIDAVDSRTVRLTLARPNVLLPRFLSTVAMSIVPEELARASGDAFARQPVGTGPFRIAQLDEGICALESFPRHFRGSPLLDRVEVYILPGIEEGRIRQPDWNAVLPSDGRSLQQPSTAGIDASQDWHDLEARCICCSVLAFNLRKDGPQRHRSFRRAMNRLLDRERMIAELGDSLIMPAEGFQPAVMAERMAATDRRPAEEAGTIRRLLHESGYTGETLRLSSNAYHEAEARWIIARCREHGIRVELTITNEVPRLADHEASDASFDCRLFGYVPIHPEITELGAYMQHNYFASAIDETMLPHVRDGVRAVCAEPDPHARARHLGKLESLLQDNASVLFLVHKKNNTQYHQAVRGVQINSYGWVDFRQIWFPSQALAASFLP</sequence>
<evidence type="ECO:0000313" key="4">
    <source>
        <dbReference type="EMBL" id="MFB9326156.1"/>
    </source>
</evidence>
<dbReference type="InterPro" id="IPR000914">
    <property type="entry name" value="SBP_5_dom"/>
</dbReference>
<organism evidence="4 5">
    <name type="scientific">Paenibacillus aurantiacus</name>
    <dbReference type="NCBI Taxonomy" id="1936118"/>
    <lineage>
        <taxon>Bacteria</taxon>
        <taxon>Bacillati</taxon>
        <taxon>Bacillota</taxon>
        <taxon>Bacilli</taxon>
        <taxon>Bacillales</taxon>
        <taxon>Paenibacillaceae</taxon>
        <taxon>Paenibacillus</taxon>
    </lineage>
</organism>
<accession>A0ABV5KNG4</accession>
<dbReference type="PANTHER" id="PTHR30290:SF72">
    <property type="entry name" value="HTH-TYPE TRANSCRIPTIONAL REGULATOR SGRR"/>
    <property type="match status" value="1"/>
</dbReference>
<dbReference type="InterPro" id="IPR025370">
    <property type="entry name" value="SgrR_HTH_N"/>
</dbReference>
<dbReference type="Gene3D" id="3.40.190.10">
    <property type="entry name" value="Periplasmic binding protein-like II"/>
    <property type="match status" value="1"/>
</dbReference>
<dbReference type="RefSeq" id="WP_377493175.1">
    <property type="nucleotide sequence ID" value="NZ_JBHMDO010000017.1"/>
</dbReference>
<dbReference type="Pfam" id="PF12793">
    <property type="entry name" value="SgrR_N"/>
    <property type="match status" value="1"/>
</dbReference>
<reference evidence="4 5" key="1">
    <citation type="submission" date="2024-09" db="EMBL/GenBank/DDBJ databases">
        <authorList>
            <person name="Sun Q."/>
            <person name="Mori K."/>
        </authorList>
    </citation>
    <scope>NUCLEOTIDE SEQUENCE [LARGE SCALE GENOMIC DNA]</scope>
    <source>
        <strain evidence="4 5">TISTR 2452</strain>
    </source>
</reference>
<gene>
    <name evidence="4" type="ORF">ACFFSY_09555</name>
</gene>
<keyword evidence="1" id="KW-0238">DNA-binding</keyword>
<feature type="domain" description="Solute-binding protein family 5" evidence="2">
    <location>
        <begin position="174"/>
        <end position="513"/>
    </location>
</feature>
<dbReference type="Proteomes" id="UP001589747">
    <property type="component" value="Unassembled WGS sequence"/>
</dbReference>
<protein>
    <submittedName>
        <fullName evidence="4">ABC transporter substrate-binding protein</fullName>
    </submittedName>
</protein>
<comment type="caution">
    <text evidence="4">The sequence shown here is derived from an EMBL/GenBank/DDBJ whole genome shotgun (WGS) entry which is preliminary data.</text>
</comment>
<dbReference type="PANTHER" id="PTHR30290">
    <property type="entry name" value="PERIPLASMIC BINDING COMPONENT OF ABC TRANSPORTER"/>
    <property type="match status" value="1"/>
</dbReference>
<dbReference type="SUPFAM" id="SSF53850">
    <property type="entry name" value="Periplasmic binding protein-like II"/>
    <property type="match status" value="1"/>
</dbReference>
<dbReference type="EMBL" id="JBHMDO010000017">
    <property type="protein sequence ID" value="MFB9326156.1"/>
    <property type="molecule type" value="Genomic_DNA"/>
</dbReference>
<dbReference type="Gene3D" id="3.10.105.10">
    <property type="entry name" value="Dipeptide-binding Protein, Domain 3"/>
    <property type="match status" value="1"/>
</dbReference>
<keyword evidence="5" id="KW-1185">Reference proteome</keyword>
<dbReference type="Pfam" id="PF00496">
    <property type="entry name" value="SBP_bac_5"/>
    <property type="match status" value="1"/>
</dbReference>
<name>A0ABV5KNG4_9BACL</name>
<evidence type="ECO:0000259" key="2">
    <source>
        <dbReference type="Pfam" id="PF00496"/>
    </source>
</evidence>
<evidence type="ECO:0000259" key="3">
    <source>
        <dbReference type="Pfam" id="PF12793"/>
    </source>
</evidence>
<proteinExistence type="predicted"/>
<evidence type="ECO:0000256" key="1">
    <source>
        <dbReference type="ARBA" id="ARBA00023125"/>
    </source>
</evidence>